<dbReference type="InterPro" id="IPR016181">
    <property type="entry name" value="Acyl_CoA_acyltransferase"/>
</dbReference>
<dbReference type="PANTHER" id="PTHR30420:SF1">
    <property type="entry name" value="ARGININE N-SUCCINYLTRANSFERASE"/>
    <property type="match status" value="1"/>
</dbReference>
<keyword evidence="1" id="KW-0056">Arginine metabolism</keyword>
<evidence type="ECO:0000256" key="2">
    <source>
        <dbReference type="ARBA" id="ARBA00022679"/>
    </source>
</evidence>
<dbReference type="KEGG" id="saz:Sama_1627"/>
<dbReference type="InterPro" id="IPR017650">
    <property type="entry name" value="Arginine_N-succinylTrfase"/>
</dbReference>
<evidence type="ECO:0000256" key="4">
    <source>
        <dbReference type="NCBIfam" id="TIGR03244"/>
    </source>
</evidence>
<dbReference type="GO" id="GO:0008791">
    <property type="term" value="F:arginine N-succinyltransferase activity"/>
    <property type="evidence" value="ECO:0007669"/>
    <property type="project" value="UniProtKB-UniRule"/>
</dbReference>
<evidence type="ECO:0000313" key="6">
    <source>
        <dbReference type="Proteomes" id="UP000009175"/>
    </source>
</evidence>
<dbReference type="InterPro" id="IPR007041">
    <property type="entry name" value="Arg_succinylTrfase_AstA/AruG"/>
</dbReference>
<evidence type="ECO:0000313" key="5">
    <source>
        <dbReference type="EMBL" id="ABL99834.1"/>
    </source>
</evidence>
<keyword evidence="3 5" id="KW-0012">Acyltransferase</keyword>
<dbReference type="SUPFAM" id="SSF55729">
    <property type="entry name" value="Acyl-CoA N-acyltransferases (Nat)"/>
    <property type="match status" value="1"/>
</dbReference>
<organism evidence="5 6">
    <name type="scientific">Shewanella amazonensis (strain ATCC BAA-1098 / SB2B)</name>
    <dbReference type="NCBI Taxonomy" id="326297"/>
    <lineage>
        <taxon>Bacteria</taxon>
        <taxon>Pseudomonadati</taxon>
        <taxon>Pseudomonadota</taxon>
        <taxon>Gammaproteobacteria</taxon>
        <taxon>Alteromonadales</taxon>
        <taxon>Shewanellaceae</taxon>
        <taxon>Shewanella</taxon>
    </lineage>
</organism>
<dbReference type="STRING" id="326297.Sama_1627"/>
<dbReference type="NCBIfam" id="TIGR03244">
    <property type="entry name" value="arg_catab_AstA"/>
    <property type="match status" value="1"/>
</dbReference>
<dbReference type="eggNOG" id="COG3138">
    <property type="taxonomic scope" value="Bacteria"/>
</dbReference>
<keyword evidence="6" id="KW-1185">Reference proteome</keyword>
<dbReference type="EC" id="2.3.1.109" evidence="4"/>
<gene>
    <name evidence="5" type="ordered locus">Sama_1627</name>
</gene>
<name>A1S628_SHEAM</name>
<sequence>MGLCPFAFHTDQENRIMLLIRPIQGSDFQALMTMARESGAGFTSLPLCERKLTHKIAHSEESFAADIDAPGDQGYLFVLEDTDTGEILGASGIEASVGLGSPLYHFHKSTVVHQCKELDIFNPVEVLTLGNDYTGVTEICTLFLREPYRVGLNGRFLSKVRFMFMAEHPKRFSQLVIAEMRGAADENGQPPFWGWLRETFFNMEFSKADYLIGVGNKGFIADLMPRYPIYVDLLPEAARNTIGQVHENTVPALKLLENEGFMHRGYVDLFDAGPTVEAQLKQIKSVRQSHRVKVVISQNPAEHKGEFHLAVCNCDSKAFRATVSDECRLEPETHSILMSPAMADVLNVAEGDLVRYLNLDKGAK</sequence>
<reference evidence="5 6" key="1">
    <citation type="submission" date="2006-12" db="EMBL/GenBank/DDBJ databases">
        <title>Complete sequence of Shewanella amazonensis SB2B.</title>
        <authorList>
            <consortium name="US DOE Joint Genome Institute"/>
            <person name="Copeland A."/>
            <person name="Lucas S."/>
            <person name="Lapidus A."/>
            <person name="Barry K."/>
            <person name="Detter J.C."/>
            <person name="Glavina del Rio T."/>
            <person name="Hammon N."/>
            <person name="Israni S."/>
            <person name="Dalin E."/>
            <person name="Tice H."/>
            <person name="Pitluck S."/>
            <person name="Munk A.C."/>
            <person name="Brettin T."/>
            <person name="Bruce D."/>
            <person name="Han C."/>
            <person name="Tapia R."/>
            <person name="Gilna P."/>
            <person name="Schmutz J."/>
            <person name="Larimer F."/>
            <person name="Land M."/>
            <person name="Hauser L."/>
            <person name="Kyrpides N."/>
            <person name="Mikhailova N."/>
            <person name="Fredrickson J."/>
            <person name="Richardson P."/>
        </authorList>
    </citation>
    <scope>NUCLEOTIDE SEQUENCE [LARGE SCALE GENOMIC DNA]</scope>
    <source>
        <strain evidence="6">ATCC BAA-1098 / SB2B</strain>
    </source>
</reference>
<dbReference type="Gene3D" id="2.40.40.20">
    <property type="match status" value="1"/>
</dbReference>
<dbReference type="AlphaFoldDB" id="A1S628"/>
<evidence type="ECO:0000256" key="3">
    <source>
        <dbReference type="ARBA" id="ARBA00023315"/>
    </source>
</evidence>
<dbReference type="NCBIfam" id="TIGR03243">
    <property type="entry name" value="arg_catab_AOST"/>
    <property type="match status" value="1"/>
</dbReference>
<evidence type="ECO:0000256" key="1">
    <source>
        <dbReference type="ARBA" id="ARBA00022503"/>
    </source>
</evidence>
<keyword evidence="2 5" id="KW-0808">Transferase</keyword>
<dbReference type="EMBL" id="CP000507">
    <property type="protein sequence ID" value="ABL99834.1"/>
    <property type="molecule type" value="Genomic_DNA"/>
</dbReference>
<protein>
    <recommendedName>
        <fullName evidence="4">Arginine N-succinyltransferase</fullName>
        <ecNumber evidence="4">2.3.1.109</ecNumber>
    </recommendedName>
</protein>
<dbReference type="HOGENOM" id="CLU_057655_0_0_6"/>
<accession>A1S628</accession>
<dbReference type="GO" id="GO:0006527">
    <property type="term" value="P:L-arginine catabolic process"/>
    <property type="evidence" value="ECO:0007669"/>
    <property type="project" value="UniProtKB-UniRule"/>
</dbReference>
<dbReference type="Proteomes" id="UP000009175">
    <property type="component" value="Chromosome"/>
</dbReference>
<dbReference type="PANTHER" id="PTHR30420">
    <property type="entry name" value="N-SUCCINYLARGININE DIHYDROLASE"/>
    <property type="match status" value="1"/>
</dbReference>
<proteinExistence type="predicted"/>
<dbReference type="Pfam" id="PF04958">
    <property type="entry name" value="AstA"/>
    <property type="match status" value="1"/>
</dbReference>